<keyword evidence="4 5" id="KW-0732">Signal</keyword>
<dbReference type="InterPro" id="IPR050490">
    <property type="entry name" value="Bact_solute-bd_prot1"/>
</dbReference>
<dbReference type="EMBL" id="JACOPE010000001">
    <property type="protein sequence ID" value="MBC5682513.1"/>
    <property type="molecule type" value="Genomic_DNA"/>
</dbReference>
<evidence type="ECO:0000256" key="2">
    <source>
        <dbReference type="ARBA" id="ARBA00008520"/>
    </source>
</evidence>
<dbReference type="Gene3D" id="3.40.190.10">
    <property type="entry name" value="Periplasmic binding protein-like II"/>
    <property type="match status" value="2"/>
</dbReference>
<dbReference type="RefSeq" id="WP_186864501.1">
    <property type="nucleotide sequence ID" value="NZ_JACOPE010000001.1"/>
</dbReference>
<feature type="signal peptide" evidence="5">
    <location>
        <begin position="1"/>
        <end position="22"/>
    </location>
</feature>
<dbReference type="SUPFAM" id="SSF53850">
    <property type="entry name" value="Periplasmic binding protein-like II"/>
    <property type="match status" value="1"/>
</dbReference>
<comment type="subcellular location">
    <subcellularLocation>
        <location evidence="1">Cell envelope</location>
    </subcellularLocation>
</comment>
<dbReference type="PANTHER" id="PTHR43649:SF31">
    <property type="entry name" value="SN-GLYCEROL-3-PHOSPHATE-BINDING PERIPLASMIC PROTEIN UGPB"/>
    <property type="match status" value="1"/>
</dbReference>
<comment type="similarity">
    <text evidence="2">Belongs to the bacterial solute-binding protein 1 family.</text>
</comment>
<organism evidence="6 7">
    <name type="scientific">Ruminococcus hominis</name>
    <dbReference type="NCBI Taxonomy" id="2763065"/>
    <lineage>
        <taxon>Bacteria</taxon>
        <taxon>Bacillati</taxon>
        <taxon>Bacillota</taxon>
        <taxon>Clostridia</taxon>
        <taxon>Eubacteriales</taxon>
        <taxon>Oscillospiraceae</taxon>
        <taxon>Ruminococcus</taxon>
    </lineage>
</organism>
<reference evidence="6 7" key="1">
    <citation type="submission" date="2020-08" db="EMBL/GenBank/DDBJ databases">
        <title>Genome public.</title>
        <authorList>
            <person name="Liu C."/>
            <person name="Sun Q."/>
        </authorList>
    </citation>
    <scope>NUCLEOTIDE SEQUENCE [LARGE SCALE GENOMIC DNA]</scope>
    <source>
        <strain evidence="6 7">NSJ-13</strain>
    </source>
</reference>
<dbReference type="InterPro" id="IPR006059">
    <property type="entry name" value="SBP"/>
</dbReference>
<evidence type="ECO:0000313" key="6">
    <source>
        <dbReference type="EMBL" id="MBC5682513.1"/>
    </source>
</evidence>
<keyword evidence="3" id="KW-0813">Transport</keyword>
<evidence type="ECO:0000256" key="4">
    <source>
        <dbReference type="ARBA" id="ARBA00022729"/>
    </source>
</evidence>
<sequence>MKKRIRQVAFVLGILISCCLLGGCEGEDKHNVSITLIHAWGGTEKDHAEMRDIYAEFQKEYPEIDLQIISMPTSEEMMRKVEDMVMVGNVPDIISFSGVGENCLYDFLVENDMALDIQPYIERDNDFSQSISDVNREYWKTKNGELYSVSDVLMLSGGYWYNEDILNAAGIEQVPKSWDEFQMMCNQISDWALKEGTEITALQPAAEGYLYCIDHMLSGSEQARTKGQQFVYQEEEFTTAINQLKQLYSLSVSKTPEYSYRDETNLFNEGKLAIYINGVWSAPMISDDINAKYALLPSCTEKTVSCESSGLGYVLGKSGNEERQEAAVSFLKYMLSKDVQLQILERTEQIPANPDVSVELYKENKDKLYQAVSLVLEADEKIEVPSNIWSLEQKNYFTESIFDLLAGTISVQEFEENIKMK</sequence>
<feature type="chain" id="PRO_5046387952" evidence="5">
    <location>
        <begin position="23"/>
        <end position="421"/>
    </location>
</feature>
<dbReference type="PANTHER" id="PTHR43649">
    <property type="entry name" value="ARABINOSE-BINDING PROTEIN-RELATED"/>
    <property type="match status" value="1"/>
</dbReference>
<keyword evidence="7" id="KW-1185">Reference proteome</keyword>
<evidence type="ECO:0000256" key="1">
    <source>
        <dbReference type="ARBA" id="ARBA00004196"/>
    </source>
</evidence>
<dbReference type="Proteomes" id="UP000631576">
    <property type="component" value="Unassembled WGS sequence"/>
</dbReference>
<evidence type="ECO:0000256" key="3">
    <source>
        <dbReference type="ARBA" id="ARBA00022448"/>
    </source>
</evidence>
<name>A0ABR7G4Y8_9FIRM</name>
<accession>A0ABR7G4Y8</accession>
<dbReference type="PROSITE" id="PS51257">
    <property type="entry name" value="PROKAR_LIPOPROTEIN"/>
    <property type="match status" value="1"/>
</dbReference>
<evidence type="ECO:0000256" key="5">
    <source>
        <dbReference type="SAM" id="SignalP"/>
    </source>
</evidence>
<dbReference type="Pfam" id="PF13416">
    <property type="entry name" value="SBP_bac_8"/>
    <property type="match status" value="1"/>
</dbReference>
<protein>
    <submittedName>
        <fullName evidence="6">Extracellular solute-binding protein</fullName>
    </submittedName>
</protein>
<proteinExistence type="inferred from homology"/>
<comment type="caution">
    <text evidence="6">The sequence shown here is derived from an EMBL/GenBank/DDBJ whole genome shotgun (WGS) entry which is preliminary data.</text>
</comment>
<evidence type="ECO:0000313" key="7">
    <source>
        <dbReference type="Proteomes" id="UP000631576"/>
    </source>
</evidence>
<gene>
    <name evidence="6" type="ORF">H8S40_02785</name>
</gene>